<evidence type="ECO:0000313" key="3">
    <source>
        <dbReference type="EMBL" id="GGO91515.1"/>
    </source>
</evidence>
<dbReference type="Pfam" id="PF10756">
    <property type="entry name" value="bPH_6"/>
    <property type="match status" value="1"/>
</dbReference>
<feature type="domain" description="Low molecular weight protein antigen 6 PH" evidence="2">
    <location>
        <begin position="78"/>
        <end position="146"/>
    </location>
</feature>
<proteinExistence type="predicted"/>
<feature type="transmembrane region" description="Helical" evidence="1">
    <location>
        <begin position="56"/>
        <end position="76"/>
    </location>
</feature>
<keyword evidence="1" id="KW-0472">Membrane</keyword>
<dbReference type="Proteomes" id="UP000655410">
    <property type="component" value="Unassembled WGS sequence"/>
</dbReference>
<comment type="caution">
    <text evidence="3">The sequence shown here is derived from an EMBL/GenBank/DDBJ whole genome shotgun (WGS) entry which is preliminary data.</text>
</comment>
<keyword evidence="1" id="KW-1133">Transmembrane helix</keyword>
<name>A0ABQ2ND78_9ACTN</name>
<evidence type="ECO:0000259" key="2">
    <source>
        <dbReference type="Pfam" id="PF10756"/>
    </source>
</evidence>
<keyword evidence="4" id="KW-1185">Reference proteome</keyword>
<feature type="transmembrane region" description="Helical" evidence="1">
    <location>
        <begin position="22"/>
        <end position="44"/>
    </location>
</feature>
<gene>
    <name evidence="3" type="ORF">GCM10011584_25810</name>
</gene>
<accession>A0ABQ2ND78</accession>
<evidence type="ECO:0000256" key="1">
    <source>
        <dbReference type="SAM" id="Phobius"/>
    </source>
</evidence>
<dbReference type="InterPro" id="IPR019692">
    <property type="entry name" value="CFP-6_PH"/>
</dbReference>
<evidence type="ECO:0000313" key="4">
    <source>
        <dbReference type="Proteomes" id="UP000655410"/>
    </source>
</evidence>
<sequence length="151" mass="16118">MSATGPTSGAEGVSLPRTWRPFGVRAAGGIFGLALVIVLVAAWISFPASVREQFTLWQRITTIALFGGFLAVEWGLMRCRATATSDGLTVVNGYRSRRFEWAQIVAVRMPAGAPWLSLDLDDGTTCAVMAIQGSDGLRAKRAYVALKALVG</sequence>
<protein>
    <recommendedName>
        <fullName evidence="2">Low molecular weight protein antigen 6 PH domain-containing protein</fullName>
    </recommendedName>
</protein>
<keyword evidence="1" id="KW-0812">Transmembrane</keyword>
<reference evidence="4" key="1">
    <citation type="journal article" date="2019" name="Int. J. Syst. Evol. Microbiol.">
        <title>The Global Catalogue of Microorganisms (GCM) 10K type strain sequencing project: providing services to taxonomists for standard genome sequencing and annotation.</title>
        <authorList>
            <consortium name="The Broad Institute Genomics Platform"/>
            <consortium name="The Broad Institute Genome Sequencing Center for Infectious Disease"/>
            <person name="Wu L."/>
            <person name="Ma J."/>
        </authorList>
    </citation>
    <scope>NUCLEOTIDE SEQUENCE [LARGE SCALE GENOMIC DNA]</scope>
    <source>
        <strain evidence="4">CGMCC 4.7371</strain>
    </source>
</reference>
<organism evidence="3 4">
    <name type="scientific">Nocardioides phosphati</name>
    <dbReference type="NCBI Taxonomy" id="1867775"/>
    <lineage>
        <taxon>Bacteria</taxon>
        <taxon>Bacillati</taxon>
        <taxon>Actinomycetota</taxon>
        <taxon>Actinomycetes</taxon>
        <taxon>Propionibacteriales</taxon>
        <taxon>Nocardioidaceae</taxon>
        <taxon>Nocardioides</taxon>
    </lineage>
</organism>
<dbReference type="EMBL" id="BMNI01000006">
    <property type="protein sequence ID" value="GGO91515.1"/>
    <property type="molecule type" value="Genomic_DNA"/>
</dbReference>